<keyword evidence="2" id="KW-1185">Reference proteome</keyword>
<accession>A0ABR6NIF5</accession>
<dbReference type="Proteomes" id="UP001138540">
    <property type="component" value="Unassembled WGS sequence"/>
</dbReference>
<protein>
    <submittedName>
        <fullName evidence="1">Uncharacterized protein</fullName>
    </submittedName>
</protein>
<proteinExistence type="predicted"/>
<evidence type="ECO:0000313" key="1">
    <source>
        <dbReference type="EMBL" id="MBB5987072.1"/>
    </source>
</evidence>
<sequence>MRGLIADELDRIRLVIEDFGVQLCGDPVVVRSHFSVLQAIDELCQRHENLARMLRSDDMVRETAGITLESLRARLSARLADARDDIHRPD</sequence>
<dbReference type="EMBL" id="JACHKA010000001">
    <property type="protein sequence ID" value="MBB5987072.1"/>
    <property type="molecule type" value="Genomic_DNA"/>
</dbReference>
<dbReference type="RefSeq" id="WP_184155294.1">
    <property type="nucleotide sequence ID" value="NZ_JACHKA010000001.1"/>
</dbReference>
<organism evidence="1 2">
    <name type="scientific">Sphingobium lignivorans</name>
    <dbReference type="NCBI Taxonomy" id="2735886"/>
    <lineage>
        <taxon>Bacteria</taxon>
        <taxon>Pseudomonadati</taxon>
        <taxon>Pseudomonadota</taxon>
        <taxon>Alphaproteobacteria</taxon>
        <taxon>Sphingomonadales</taxon>
        <taxon>Sphingomonadaceae</taxon>
        <taxon>Sphingobium</taxon>
    </lineage>
</organism>
<name>A0ABR6NIF5_9SPHN</name>
<comment type="caution">
    <text evidence="1">The sequence shown here is derived from an EMBL/GenBank/DDBJ whole genome shotgun (WGS) entry which is preliminary data.</text>
</comment>
<reference evidence="1 2" key="1">
    <citation type="submission" date="2020-08" db="EMBL/GenBank/DDBJ databases">
        <title>Exploring microbial biodiversity for novel pathways involved in the catabolism of aromatic compounds derived from lignin.</title>
        <authorList>
            <person name="Elkins J."/>
        </authorList>
    </citation>
    <scope>NUCLEOTIDE SEQUENCE [LARGE SCALE GENOMIC DNA]</scope>
    <source>
        <strain evidence="1 2">B1D3A</strain>
    </source>
</reference>
<gene>
    <name evidence="1" type="ORF">HNP60_003046</name>
</gene>
<evidence type="ECO:0000313" key="2">
    <source>
        <dbReference type="Proteomes" id="UP001138540"/>
    </source>
</evidence>